<sequence length="27" mass="2937">MDTQMLIDEGIAILKDKIDDTAIIACS</sequence>
<accession>A0A383CLC2</accession>
<gene>
    <name evidence="1" type="ORF">METZ01_LOCUS485419</name>
</gene>
<feature type="non-terminal residue" evidence="1">
    <location>
        <position position="27"/>
    </location>
</feature>
<reference evidence="1" key="1">
    <citation type="submission" date="2018-05" db="EMBL/GenBank/DDBJ databases">
        <authorList>
            <person name="Lanie J.A."/>
            <person name="Ng W.-L."/>
            <person name="Kazmierczak K.M."/>
            <person name="Andrzejewski T.M."/>
            <person name="Davidsen T.M."/>
            <person name="Wayne K.J."/>
            <person name="Tettelin H."/>
            <person name="Glass J.I."/>
            <person name="Rusch D."/>
            <person name="Podicherti R."/>
            <person name="Tsui H.-C.T."/>
            <person name="Winkler M.E."/>
        </authorList>
    </citation>
    <scope>NUCLEOTIDE SEQUENCE</scope>
</reference>
<protein>
    <submittedName>
        <fullName evidence="1">Uncharacterized protein</fullName>
    </submittedName>
</protein>
<name>A0A383CLC2_9ZZZZ</name>
<evidence type="ECO:0000313" key="1">
    <source>
        <dbReference type="EMBL" id="SVE32565.1"/>
    </source>
</evidence>
<dbReference type="AlphaFoldDB" id="A0A383CLC2"/>
<organism evidence="1">
    <name type="scientific">marine metagenome</name>
    <dbReference type="NCBI Taxonomy" id="408172"/>
    <lineage>
        <taxon>unclassified sequences</taxon>
        <taxon>metagenomes</taxon>
        <taxon>ecological metagenomes</taxon>
    </lineage>
</organism>
<dbReference type="EMBL" id="UINC01209513">
    <property type="protein sequence ID" value="SVE32565.1"/>
    <property type="molecule type" value="Genomic_DNA"/>
</dbReference>
<proteinExistence type="predicted"/>